<feature type="transmembrane region" description="Helical" evidence="1">
    <location>
        <begin position="20"/>
        <end position="41"/>
    </location>
</feature>
<proteinExistence type="predicted"/>
<comment type="caution">
    <text evidence="2">The sequence shown here is derived from an EMBL/GenBank/DDBJ whole genome shotgun (WGS) entry which is preliminary data.</text>
</comment>
<organism evidence="2">
    <name type="scientific">Brassica cretica</name>
    <name type="common">Mustard</name>
    <dbReference type="NCBI Taxonomy" id="69181"/>
    <lineage>
        <taxon>Eukaryota</taxon>
        <taxon>Viridiplantae</taxon>
        <taxon>Streptophyta</taxon>
        <taxon>Embryophyta</taxon>
        <taxon>Tracheophyta</taxon>
        <taxon>Spermatophyta</taxon>
        <taxon>Magnoliopsida</taxon>
        <taxon>eudicotyledons</taxon>
        <taxon>Gunneridae</taxon>
        <taxon>Pentapetalae</taxon>
        <taxon>rosids</taxon>
        <taxon>malvids</taxon>
        <taxon>Brassicales</taxon>
        <taxon>Brassicaceae</taxon>
        <taxon>Brassiceae</taxon>
        <taxon>Brassica</taxon>
    </lineage>
</organism>
<keyword evidence="1" id="KW-0472">Membrane</keyword>
<dbReference type="EMBL" id="QGKY02001250">
    <property type="protein sequence ID" value="KAF2562451.1"/>
    <property type="molecule type" value="Genomic_DNA"/>
</dbReference>
<sequence length="62" mass="6992">MVTTSSSCLQAFLLPQQYHLCLHLVFAFFLAVAVAFVTSFSSPPRFHLLHLSPSLQKLDEQQ</sequence>
<reference evidence="2" key="1">
    <citation type="submission" date="2019-12" db="EMBL/GenBank/DDBJ databases">
        <title>Genome sequencing and annotation of Brassica cretica.</title>
        <authorList>
            <person name="Studholme D.J."/>
            <person name="Sarris P.F."/>
        </authorList>
    </citation>
    <scope>NUCLEOTIDE SEQUENCE</scope>
    <source>
        <strain evidence="2">PFS-102/07</strain>
        <tissue evidence="2">Leaf</tissue>
    </source>
</reference>
<protein>
    <submittedName>
        <fullName evidence="2">Uncharacterized protein</fullName>
    </submittedName>
</protein>
<dbReference type="AlphaFoldDB" id="A0A8S9HTQ3"/>
<evidence type="ECO:0000313" key="2">
    <source>
        <dbReference type="EMBL" id="KAF2562451.1"/>
    </source>
</evidence>
<keyword evidence="1" id="KW-1133">Transmembrane helix</keyword>
<gene>
    <name evidence="2" type="ORF">F2Q70_00018503</name>
</gene>
<keyword evidence="1" id="KW-0812">Transmembrane</keyword>
<name>A0A8S9HTQ3_BRACR</name>
<accession>A0A8S9HTQ3</accession>
<evidence type="ECO:0000256" key="1">
    <source>
        <dbReference type="SAM" id="Phobius"/>
    </source>
</evidence>